<gene>
    <name evidence="2" type="ORF">GJ744_007692</name>
</gene>
<comment type="caution">
    <text evidence="2">The sequence shown here is derived from an EMBL/GenBank/DDBJ whole genome shotgun (WGS) entry which is preliminary data.</text>
</comment>
<dbReference type="AlphaFoldDB" id="A0A8H7EBC5"/>
<dbReference type="EMBL" id="JAACFV010000004">
    <property type="protein sequence ID" value="KAF7513641.1"/>
    <property type="molecule type" value="Genomic_DNA"/>
</dbReference>
<organism evidence="2 3">
    <name type="scientific">Endocarpon pusillum</name>
    <dbReference type="NCBI Taxonomy" id="364733"/>
    <lineage>
        <taxon>Eukaryota</taxon>
        <taxon>Fungi</taxon>
        <taxon>Dikarya</taxon>
        <taxon>Ascomycota</taxon>
        <taxon>Pezizomycotina</taxon>
        <taxon>Eurotiomycetes</taxon>
        <taxon>Chaetothyriomycetidae</taxon>
        <taxon>Verrucariales</taxon>
        <taxon>Verrucariaceae</taxon>
        <taxon>Endocarpon</taxon>
    </lineage>
</organism>
<dbReference type="Proteomes" id="UP000606974">
    <property type="component" value="Unassembled WGS sequence"/>
</dbReference>
<evidence type="ECO:0000313" key="3">
    <source>
        <dbReference type="Proteomes" id="UP000606974"/>
    </source>
</evidence>
<evidence type="ECO:0000256" key="1">
    <source>
        <dbReference type="SAM" id="MobiDB-lite"/>
    </source>
</evidence>
<reference evidence="2" key="1">
    <citation type="submission" date="2020-02" db="EMBL/GenBank/DDBJ databases">
        <authorList>
            <person name="Palmer J.M."/>
        </authorList>
    </citation>
    <scope>NUCLEOTIDE SEQUENCE</scope>
    <source>
        <strain evidence="2">EPUS1.4</strain>
        <tissue evidence="2">Thallus</tissue>
    </source>
</reference>
<feature type="compositionally biased region" description="Basic and acidic residues" evidence="1">
    <location>
        <begin position="173"/>
        <end position="192"/>
    </location>
</feature>
<feature type="region of interest" description="Disordered" evidence="1">
    <location>
        <begin position="67"/>
        <end position="106"/>
    </location>
</feature>
<protein>
    <submittedName>
        <fullName evidence="2">Uncharacterized protein</fullName>
    </submittedName>
</protein>
<proteinExistence type="predicted"/>
<evidence type="ECO:0000313" key="2">
    <source>
        <dbReference type="EMBL" id="KAF7513641.1"/>
    </source>
</evidence>
<name>A0A8H7EBC5_9EURO</name>
<keyword evidence="3" id="KW-1185">Reference proteome</keyword>
<feature type="region of interest" description="Disordered" evidence="1">
    <location>
        <begin position="164"/>
        <end position="192"/>
    </location>
</feature>
<sequence length="192" mass="20830">MSVAAAVQESSNRVAEALAPEEEAPASLPQKGVSVKEAVLVSASKKAPKMSVAAAVQESSNRVAAALAHEEEEAPASLPQKGVPVEEAAPVSAQKKTPQKGPSGKWLQESLLHKRMGHLNREYVRMLPKSARSEFQVRFEKKQGACETCILAKQKRRPNCETCIQGQSRARGSAREDKEDREAARESRYRGG</sequence>
<accession>A0A8H7EBC5</accession>
<feature type="region of interest" description="Disordered" evidence="1">
    <location>
        <begin position="1"/>
        <end position="33"/>
    </location>
</feature>